<sequence>MAVEWTITIEGKNEFGDVCRKAVRIDKSWERLFDGGIGLSIEDGKTIMTALQSAVVPHEAETYSLFRRVCPDCHTFRPVKDYTSRRIRTVFGTVAVRNPRWLLCRDCYPGMDGAFAPLKEICPDRATPELLELSARLGSMMPYRQAAKVLAEFLPIEPTEAYATVRKRTIRIGERLDDQIARKTWKARAQADDRSQLELQLPGDRRKEFVISIDTAYVRSADPNAARSFELVVARCGRGGRGEPGGRYFVTGSTAQQAIRDRALHTLEGVGYRGYGDVTVISDGAEVLKRVPRAMPKPTTHIIDWFHIAMKIQPMQQIANHIARSQPSPLEALPTIDRDIRAVKWRLWHGRVDRAIGNLERLLTNLQGSTQVNEFSIARLHSLGLQLLTYIRSNRGAIVDYGKRHRAGLRVATTLAESAVNSLVGKRMVKKQQMRWSLHGANMLMQVRTAEANGELRNRLRAPFRQPEVNVPPLFKPQPPLLHAA</sequence>
<reference evidence="1 2" key="1">
    <citation type="submission" date="2019-03" db="EMBL/GenBank/DDBJ databases">
        <title>Genomic Encyclopedia of Type Strains, Phase IV (KMG-IV): sequencing the most valuable type-strain genomes for metagenomic binning, comparative biology and taxonomic classification.</title>
        <authorList>
            <person name="Goeker M."/>
        </authorList>
    </citation>
    <scope>NUCLEOTIDE SEQUENCE [LARGE SCALE GENOMIC DNA]</scope>
    <source>
        <strain evidence="1 2">DSM 11603</strain>
    </source>
</reference>
<protein>
    <recommendedName>
        <fullName evidence="3">Transposase</fullName>
    </recommendedName>
</protein>
<evidence type="ECO:0000313" key="1">
    <source>
        <dbReference type="EMBL" id="TDR30257.1"/>
    </source>
</evidence>
<accession>A0A4R6Y6Y8</accession>
<organism evidence="1 2">
    <name type="scientific">Aquamicrobium defluvii</name>
    <dbReference type="NCBI Taxonomy" id="69279"/>
    <lineage>
        <taxon>Bacteria</taxon>
        <taxon>Pseudomonadati</taxon>
        <taxon>Pseudomonadota</taxon>
        <taxon>Alphaproteobacteria</taxon>
        <taxon>Hyphomicrobiales</taxon>
        <taxon>Phyllobacteriaceae</taxon>
        <taxon>Aquamicrobium</taxon>
    </lineage>
</organism>
<dbReference type="RefSeq" id="WP_245514619.1">
    <property type="nucleotide sequence ID" value="NZ_SNZF01000047.1"/>
</dbReference>
<evidence type="ECO:0000313" key="2">
    <source>
        <dbReference type="Proteomes" id="UP000294958"/>
    </source>
</evidence>
<name>A0A4R6Y6Y8_9HYPH</name>
<dbReference type="Proteomes" id="UP000294958">
    <property type="component" value="Unassembled WGS sequence"/>
</dbReference>
<evidence type="ECO:0008006" key="3">
    <source>
        <dbReference type="Google" id="ProtNLM"/>
    </source>
</evidence>
<dbReference type="NCBIfam" id="NF033572">
    <property type="entry name" value="transpos_ISKra4"/>
    <property type="match status" value="1"/>
</dbReference>
<comment type="caution">
    <text evidence="1">The sequence shown here is derived from an EMBL/GenBank/DDBJ whole genome shotgun (WGS) entry which is preliminary data.</text>
</comment>
<proteinExistence type="predicted"/>
<gene>
    <name evidence="1" type="ORF">DES43_1473</name>
</gene>
<dbReference type="EMBL" id="SNZF01000047">
    <property type="protein sequence ID" value="TDR30257.1"/>
    <property type="molecule type" value="Genomic_DNA"/>
</dbReference>
<dbReference type="AlphaFoldDB" id="A0A4R6Y6Y8"/>
<keyword evidence="2" id="KW-1185">Reference proteome</keyword>